<reference evidence="1 2" key="1">
    <citation type="submission" date="2019-02" db="EMBL/GenBank/DDBJ databases">
        <title>Deep-cultivation of Planctomycetes and their phenomic and genomic characterization uncovers novel biology.</title>
        <authorList>
            <person name="Wiegand S."/>
            <person name="Jogler M."/>
            <person name="Boedeker C."/>
            <person name="Pinto D."/>
            <person name="Vollmers J."/>
            <person name="Rivas-Marin E."/>
            <person name="Kohn T."/>
            <person name="Peeters S.H."/>
            <person name="Heuer A."/>
            <person name="Rast P."/>
            <person name="Oberbeckmann S."/>
            <person name="Bunk B."/>
            <person name="Jeske O."/>
            <person name="Meyerdierks A."/>
            <person name="Storesund J.E."/>
            <person name="Kallscheuer N."/>
            <person name="Luecker S."/>
            <person name="Lage O.M."/>
            <person name="Pohl T."/>
            <person name="Merkel B.J."/>
            <person name="Hornburger P."/>
            <person name="Mueller R.-W."/>
            <person name="Bruemmer F."/>
            <person name="Labrenz M."/>
            <person name="Spormann A.M."/>
            <person name="Op den Camp H."/>
            <person name="Overmann J."/>
            <person name="Amann R."/>
            <person name="Jetten M.S.M."/>
            <person name="Mascher T."/>
            <person name="Medema M.H."/>
            <person name="Devos D.P."/>
            <person name="Kaster A.-K."/>
            <person name="Ovreas L."/>
            <person name="Rohde M."/>
            <person name="Galperin M.Y."/>
            <person name="Jogler C."/>
        </authorList>
    </citation>
    <scope>NUCLEOTIDE SEQUENCE [LARGE SCALE GENOMIC DNA]</scope>
    <source>
        <strain evidence="1 2">Pan265</strain>
    </source>
</reference>
<accession>A0A518BXZ0</accession>
<dbReference type="RefSeq" id="WP_145446047.1">
    <property type="nucleotide sequence ID" value="NZ_CP036280.1"/>
</dbReference>
<gene>
    <name evidence="1" type="ORF">Pan265_17030</name>
</gene>
<name>A0A518BXZ0_9BACT</name>
<sequence length="201" mass="22072">MTHQNRRHNPTSNWRSAAVATLIATAIVAAIGSLQTPAVFAQDEPAPDKVDADNVVQRMLEKRENSLRIAPDRDNDDNPNAVAMPASSVDIDRTVLGLAPGEEAPPLLRDGSFIIGRRGHLRPSTDGAHLLFVFEAQDDQQPTLPMILQPCALREDMEDYMSQRGNTITFIISGQVFAYRGANYLLPTMMKIAIDRPNAAQ</sequence>
<keyword evidence="2" id="KW-1185">Reference proteome</keyword>
<dbReference type="OrthoDB" id="9860117at2"/>
<dbReference type="AlphaFoldDB" id="A0A518BXZ0"/>
<organism evidence="1 2">
    <name type="scientific">Mucisphaera calidilacus</name>
    <dbReference type="NCBI Taxonomy" id="2527982"/>
    <lineage>
        <taxon>Bacteria</taxon>
        <taxon>Pseudomonadati</taxon>
        <taxon>Planctomycetota</taxon>
        <taxon>Phycisphaerae</taxon>
        <taxon>Phycisphaerales</taxon>
        <taxon>Phycisphaeraceae</taxon>
        <taxon>Mucisphaera</taxon>
    </lineage>
</organism>
<protein>
    <submittedName>
        <fullName evidence="1">Uncharacterized protein</fullName>
    </submittedName>
</protein>
<dbReference type="Proteomes" id="UP000320386">
    <property type="component" value="Chromosome"/>
</dbReference>
<evidence type="ECO:0000313" key="1">
    <source>
        <dbReference type="EMBL" id="QDU71849.1"/>
    </source>
</evidence>
<dbReference type="KEGG" id="mcad:Pan265_17030"/>
<dbReference type="EMBL" id="CP036280">
    <property type="protein sequence ID" value="QDU71849.1"/>
    <property type="molecule type" value="Genomic_DNA"/>
</dbReference>
<evidence type="ECO:0000313" key="2">
    <source>
        <dbReference type="Proteomes" id="UP000320386"/>
    </source>
</evidence>
<proteinExistence type="predicted"/>